<feature type="compositionally biased region" description="Polar residues" evidence="1">
    <location>
        <begin position="96"/>
        <end position="113"/>
    </location>
</feature>
<feature type="region of interest" description="Disordered" evidence="1">
    <location>
        <begin position="1"/>
        <end position="166"/>
    </location>
</feature>
<keyword evidence="3" id="KW-1185">Reference proteome</keyword>
<organism evidence="2 3">
    <name type="scientific">Populus trichocarpa</name>
    <name type="common">Western balsam poplar</name>
    <name type="synonym">Populus balsamifera subsp. trichocarpa</name>
    <dbReference type="NCBI Taxonomy" id="3694"/>
    <lineage>
        <taxon>Eukaryota</taxon>
        <taxon>Viridiplantae</taxon>
        <taxon>Streptophyta</taxon>
        <taxon>Embryophyta</taxon>
        <taxon>Tracheophyta</taxon>
        <taxon>Spermatophyta</taxon>
        <taxon>Magnoliopsida</taxon>
        <taxon>eudicotyledons</taxon>
        <taxon>Gunneridae</taxon>
        <taxon>Pentapetalae</taxon>
        <taxon>rosids</taxon>
        <taxon>fabids</taxon>
        <taxon>Malpighiales</taxon>
        <taxon>Salicaceae</taxon>
        <taxon>Saliceae</taxon>
        <taxon>Populus</taxon>
    </lineage>
</organism>
<dbReference type="AlphaFoldDB" id="U7DXJ4"/>
<dbReference type="InParanoid" id="U7DXJ4"/>
<feature type="compositionally biased region" description="Polar residues" evidence="1">
    <location>
        <begin position="1"/>
        <end position="29"/>
    </location>
</feature>
<feature type="compositionally biased region" description="Low complexity" evidence="1">
    <location>
        <begin position="77"/>
        <end position="92"/>
    </location>
</feature>
<dbReference type="EMBL" id="CM009290">
    <property type="protein sequence ID" value="PNT58398.1"/>
    <property type="molecule type" value="Genomic_DNA"/>
</dbReference>
<gene>
    <name evidence="2" type="ORF">POPTR_001G351700</name>
</gene>
<feature type="compositionally biased region" description="Polar residues" evidence="1">
    <location>
        <begin position="51"/>
        <end position="65"/>
    </location>
</feature>
<protein>
    <submittedName>
        <fullName evidence="2">Uncharacterized protein</fullName>
    </submittedName>
</protein>
<dbReference type="Proteomes" id="UP000006729">
    <property type="component" value="Chromosome 1"/>
</dbReference>
<evidence type="ECO:0000313" key="2">
    <source>
        <dbReference type="EMBL" id="PNT58398.1"/>
    </source>
</evidence>
<reference evidence="2 3" key="1">
    <citation type="journal article" date="2006" name="Science">
        <title>The genome of black cottonwood, Populus trichocarpa (Torr. &amp; Gray).</title>
        <authorList>
            <person name="Tuskan G.A."/>
            <person name="Difazio S."/>
            <person name="Jansson S."/>
            <person name="Bohlmann J."/>
            <person name="Grigoriev I."/>
            <person name="Hellsten U."/>
            <person name="Putnam N."/>
            <person name="Ralph S."/>
            <person name="Rombauts S."/>
            <person name="Salamov A."/>
            <person name="Schein J."/>
            <person name="Sterck L."/>
            <person name="Aerts A."/>
            <person name="Bhalerao R.R."/>
            <person name="Bhalerao R.P."/>
            <person name="Blaudez D."/>
            <person name="Boerjan W."/>
            <person name="Brun A."/>
            <person name="Brunner A."/>
            <person name="Busov V."/>
            <person name="Campbell M."/>
            <person name="Carlson J."/>
            <person name="Chalot M."/>
            <person name="Chapman J."/>
            <person name="Chen G.L."/>
            <person name="Cooper D."/>
            <person name="Coutinho P.M."/>
            <person name="Couturier J."/>
            <person name="Covert S."/>
            <person name="Cronk Q."/>
            <person name="Cunningham R."/>
            <person name="Davis J."/>
            <person name="Degroeve S."/>
            <person name="Dejardin A."/>
            <person name="Depamphilis C."/>
            <person name="Detter J."/>
            <person name="Dirks B."/>
            <person name="Dubchak I."/>
            <person name="Duplessis S."/>
            <person name="Ehlting J."/>
            <person name="Ellis B."/>
            <person name="Gendler K."/>
            <person name="Goodstein D."/>
            <person name="Gribskov M."/>
            <person name="Grimwood J."/>
            <person name="Groover A."/>
            <person name="Gunter L."/>
            <person name="Hamberger B."/>
            <person name="Heinze B."/>
            <person name="Helariutta Y."/>
            <person name="Henrissat B."/>
            <person name="Holligan D."/>
            <person name="Holt R."/>
            <person name="Huang W."/>
            <person name="Islam-Faridi N."/>
            <person name="Jones S."/>
            <person name="Jones-Rhoades M."/>
            <person name="Jorgensen R."/>
            <person name="Joshi C."/>
            <person name="Kangasjarvi J."/>
            <person name="Karlsson J."/>
            <person name="Kelleher C."/>
            <person name="Kirkpatrick R."/>
            <person name="Kirst M."/>
            <person name="Kohler A."/>
            <person name="Kalluri U."/>
            <person name="Larimer F."/>
            <person name="Leebens-Mack J."/>
            <person name="Leple J.C."/>
            <person name="Locascio P."/>
            <person name="Lou Y."/>
            <person name="Lucas S."/>
            <person name="Martin F."/>
            <person name="Montanini B."/>
            <person name="Napoli C."/>
            <person name="Nelson D.R."/>
            <person name="Nelson C."/>
            <person name="Nieminen K."/>
            <person name="Nilsson O."/>
            <person name="Pereda V."/>
            <person name="Peter G."/>
            <person name="Philippe R."/>
            <person name="Pilate G."/>
            <person name="Poliakov A."/>
            <person name="Razumovskaya J."/>
            <person name="Richardson P."/>
            <person name="Rinaldi C."/>
            <person name="Ritland K."/>
            <person name="Rouze P."/>
            <person name="Ryaboy D."/>
            <person name="Schmutz J."/>
            <person name="Schrader J."/>
            <person name="Segerman B."/>
            <person name="Shin H."/>
            <person name="Siddiqui A."/>
            <person name="Sterky F."/>
            <person name="Terry A."/>
            <person name="Tsai C.J."/>
            <person name="Uberbacher E."/>
            <person name="Unneberg P."/>
            <person name="Vahala J."/>
            <person name="Wall K."/>
            <person name="Wessler S."/>
            <person name="Yang G."/>
            <person name="Yin T."/>
            <person name="Douglas C."/>
            <person name="Marra M."/>
            <person name="Sandberg G."/>
            <person name="Van de Peer Y."/>
            <person name="Rokhsar D."/>
        </authorList>
    </citation>
    <scope>NUCLEOTIDE SEQUENCE [LARGE SCALE GENOMIC DNA]</scope>
    <source>
        <strain evidence="3">cv. Nisqually</strain>
    </source>
</reference>
<accession>U7DXJ4</accession>
<name>U7DXJ4_POPTR</name>
<proteinExistence type="predicted"/>
<evidence type="ECO:0000256" key="1">
    <source>
        <dbReference type="SAM" id="MobiDB-lite"/>
    </source>
</evidence>
<feature type="compositionally biased region" description="Basic residues" evidence="1">
    <location>
        <begin position="122"/>
        <end position="146"/>
    </location>
</feature>
<evidence type="ECO:0000313" key="3">
    <source>
        <dbReference type="Proteomes" id="UP000006729"/>
    </source>
</evidence>
<dbReference type="HOGENOM" id="CLU_1605506_0_0_1"/>
<feature type="compositionally biased region" description="Basic residues" evidence="1">
    <location>
        <begin position="155"/>
        <end position="166"/>
    </location>
</feature>
<sequence length="166" mass="19334">MAMHQHNQPTTKRRSTNTPINSKQNLTSKTTRKQAGNLDYKTRSRHGHNNIAPNQQYCNKQNSTMKAKRKTSRTLHQQQANQLQQWPLANLAKGTPQPTTIRSSTRGKTQQHCTSSTTTSYPHHRRKQARRTGHKPHNQHRRKQAVQKKTTTGYPHHRRKQARRTK</sequence>